<name>A0A6F9DKQ7_9ASCI</name>
<gene>
    <name evidence="2" type="primary">Lrp2-001</name>
</gene>
<feature type="transmembrane region" description="Helical" evidence="1">
    <location>
        <begin position="21"/>
        <end position="39"/>
    </location>
</feature>
<keyword evidence="1" id="KW-0472">Membrane</keyword>
<keyword evidence="1" id="KW-1133">Transmembrane helix</keyword>
<keyword evidence="2" id="KW-0449">Lipoprotein</keyword>
<sequence>MPIMDMFYFVCRKIIQTKIDYIYFIHILLQVPFLQKLVLLSLQGDLYHLSKLLQSLYNTVPSVQCVSLFNVILGYKCVFSHYWQFYLRLQNTGFYLCSFLHFGALTHVTFLDCEKCCFFALLILTANVIWKQLFYTCDLCCLVLIVSLQTLIYIPKLTKSSNFTILRPLTFTKVFKYKRYKYFWEALIGLWANKIDLLVKIR</sequence>
<keyword evidence="2" id="KW-0675">Receptor</keyword>
<dbReference type="AlphaFoldDB" id="A0A6F9DKQ7"/>
<organism evidence="2">
    <name type="scientific">Phallusia mammillata</name>
    <dbReference type="NCBI Taxonomy" id="59560"/>
    <lineage>
        <taxon>Eukaryota</taxon>
        <taxon>Metazoa</taxon>
        <taxon>Chordata</taxon>
        <taxon>Tunicata</taxon>
        <taxon>Ascidiacea</taxon>
        <taxon>Phlebobranchia</taxon>
        <taxon>Ascidiidae</taxon>
        <taxon>Phallusia</taxon>
    </lineage>
</organism>
<dbReference type="EMBL" id="LR787633">
    <property type="protein sequence ID" value="CAB3263495.1"/>
    <property type="molecule type" value="mRNA"/>
</dbReference>
<proteinExistence type="evidence at transcript level"/>
<protein>
    <submittedName>
        <fullName evidence="2">Low-density lipoprotein receptor-related protein 2-like</fullName>
    </submittedName>
</protein>
<evidence type="ECO:0000256" key="1">
    <source>
        <dbReference type="SAM" id="Phobius"/>
    </source>
</evidence>
<evidence type="ECO:0000313" key="2">
    <source>
        <dbReference type="EMBL" id="CAB3263495.1"/>
    </source>
</evidence>
<feature type="transmembrane region" description="Helical" evidence="1">
    <location>
        <begin position="132"/>
        <end position="154"/>
    </location>
</feature>
<feature type="transmembrane region" description="Helical" evidence="1">
    <location>
        <begin position="99"/>
        <end position="126"/>
    </location>
</feature>
<keyword evidence="1" id="KW-0812">Transmembrane</keyword>
<accession>A0A6F9DKQ7</accession>
<reference evidence="2" key="1">
    <citation type="submission" date="2020-04" db="EMBL/GenBank/DDBJ databases">
        <authorList>
            <person name="Neveu A P."/>
        </authorList>
    </citation>
    <scope>NUCLEOTIDE SEQUENCE</scope>
    <source>
        <tissue evidence="2">Whole embryo</tissue>
    </source>
</reference>